<dbReference type="InterPro" id="IPR020843">
    <property type="entry name" value="ER"/>
</dbReference>
<dbReference type="InterPro" id="IPR011032">
    <property type="entry name" value="GroES-like_sf"/>
</dbReference>
<dbReference type="InterPro" id="IPR051603">
    <property type="entry name" value="Zinc-ADH_QOR/CCCR"/>
</dbReference>
<evidence type="ECO:0000313" key="4">
    <source>
        <dbReference type="EMBL" id="MBB3934011.1"/>
    </source>
</evidence>
<dbReference type="SUPFAM" id="SSF50129">
    <property type="entry name" value="GroES-like"/>
    <property type="match status" value="1"/>
</dbReference>
<keyword evidence="5" id="KW-1185">Reference proteome</keyword>
<organism evidence="4 5">
    <name type="scientific">Aureimonas phyllosphaerae</name>
    <dbReference type="NCBI Taxonomy" id="1166078"/>
    <lineage>
        <taxon>Bacteria</taxon>
        <taxon>Pseudomonadati</taxon>
        <taxon>Pseudomonadota</taxon>
        <taxon>Alphaproteobacteria</taxon>
        <taxon>Hyphomicrobiales</taxon>
        <taxon>Aurantimonadaceae</taxon>
        <taxon>Aureimonas</taxon>
    </lineage>
</organism>
<dbReference type="InterPro" id="IPR014182">
    <property type="entry name" value="ADH_Zn_typ-1"/>
</dbReference>
<dbReference type="CDD" id="cd08252">
    <property type="entry name" value="AL_MDR"/>
    <property type="match status" value="1"/>
</dbReference>
<dbReference type="PANTHER" id="PTHR44154:SF1">
    <property type="entry name" value="QUINONE OXIDOREDUCTASE"/>
    <property type="match status" value="1"/>
</dbReference>
<dbReference type="NCBIfam" id="TIGR02817">
    <property type="entry name" value="adh_fam_1"/>
    <property type="match status" value="1"/>
</dbReference>
<dbReference type="Gene3D" id="3.40.50.720">
    <property type="entry name" value="NAD(P)-binding Rossmann-like Domain"/>
    <property type="match status" value="1"/>
</dbReference>
<dbReference type="InterPro" id="IPR036291">
    <property type="entry name" value="NAD(P)-bd_dom_sf"/>
</dbReference>
<dbReference type="Gene3D" id="3.90.180.10">
    <property type="entry name" value="Medium-chain alcohol dehydrogenases, catalytic domain"/>
    <property type="match status" value="1"/>
</dbReference>
<dbReference type="SUPFAM" id="SSF51735">
    <property type="entry name" value="NAD(P)-binding Rossmann-fold domains"/>
    <property type="match status" value="1"/>
</dbReference>
<proteinExistence type="inferred from homology"/>
<sequence>MRAVGYAASPPDKSVDHLVDLDLPRPRPAGRDILVRVEAVSVNPVDTKQRGPVADPARIPRVLGFDAAGTVEAVGEDATLFRPGDAVFYAGAVDRPGSNQEYQLVDERLVARKPASLDFADAAALPLTAITAWETLFDRFSIQPDLSEKGTLLVIGAAGGVGSIATQLARELTGLTVVGTASREETRAFALDHGCHHVVDHAQPMAPQIEALGLGPVDYVFGVTQTPSHMADIGAMIRPFGHLCVIDSADLDLAPIRTKSVSLHFEYMFTRPVFQTADMIEQHRLLAEVSRLVDAGRIRTTRTRTLRPISAETVREAHRLVKTGRTLGKTVIAGWPAAREGAS</sequence>
<evidence type="ECO:0000313" key="5">
    <source>
        <dbReference type="Proteomes" id="UP000531216"/>
    </source>
</evidence>
<dbReference type="RefSeq" id="WP_090961612.1">
    <property type="nucleotide sequence ID" value="NZ_FOOA01000004.1"/>
</dbReference>
<keyword evidence="2" id="KW-0560">Oxidoreductase</keyword>
<dbReference type="PANTHER" id="PTHR44154">
    <property type="entry name" value="QUINONE OXIDOREDUCTASE"/>
    <property type="match status" value="1"/>
</dbReference>
<dbReference type="Pfam" id="PF08240">
    <property type="entry name" value="ADH_N"/>
    <property type="match status" value="1"/>
</dbReference>
<name>A0A7W6BLD6_9HYPH</name>
<dbReference type="EMBL" id="JACIDO010000001">
    <property type="protein sequence ID" value="MBB3934011.1"/>
    <property type="molecule type" value="Genomic_DNA"/>
</dbReference>
<keyword evidence="2" id="KW-0862">Zinc</keyword>
<dbReference type="AlphaFoldDB" id="A0A7W6BLD6"/>
<evidence type="ECO:0000259" key="3">
    <source>
        <dbReference type="SMART" id="SM00829"/>
    </source>
</evidence>
<dbReference type="Pfam" id="PF13602">
    <property type="entry name" value="ADH_zinc_N_2"/>
    <property type="match status" value="1"/>
</dbReference>
<gene>
    <name evidence="4" type="ORF">GGR05_000122</name>
</gene>
<keyword evidence="1" id="KW-0521">NADP</keyword>
<comment type="similarity">
    <text evidence="2">Belongs to the zinc-containing alcohol dehydrogenase family. Quinone oxidoreductase subfamily.</text>
</comment>
<evidence type="ECO:0000256" key="2">
    <source>
        <dbReference type="RuleBase" id="RU364000"/>
    </source>
</evidence>
<reference evidence="4 5" key="1">
    <citation type="submission" date="2020-08" db="EMBL/GenBank/DDBJ databases">
        <title>Genomic Encyclopedia of Type Strains, Phase IV (KMG-IV): sequencing the most valuable type-strain genomes for metagenomic binning, comparative biology and taxonomic classification.</title>
        <authorList>
            <person name="Goeker M."/>
        </authorList>
    </citation>
    <scope>NUCLEOTIDE SEQUENCE [LARGE SCALE GENOMIC DNA]</scope>
    <source>
        <strain evidence="4 5">DSM 25024</strain>
    </source>
</reference>
<dbReference type="GO" id="GO:0008270">
    <property type="term" value="F:zinc ion binding"/>
    <property type="evidence" value="ECO:0007669"/>
    <property type="project" value="InterPro"/>
</dbReference>
<keyword evidence="2" id="KW-0479">Metal-binding</keyword>
<accession>A0A7W6BLD6</accession>
<evidence type="ECO:0000256" key="1">
    <source>
        <dbReference type="ARBA" id="ARBA00022857"/>
    </source>
</evidence>
<dbReference type="InterPro" id="IPR013154">
    <property type="entry name" value="ADH-like_N"/>
</dbReference>
<dbReference type="GO" id="GO:0016491">
    <property type="term" value="F:oxidoreductase activity"/>
    <property type="evidence" value="ECO:0007669"/>
    <property type="project" value="UniProtKB-KW"/>
</dbReference>
<feature type="domain" description="Enoyl reductase (ER)" evidence="3">
    <location>
        <begin position="13"/>
        <end position="332"/>
    </location>
</feature>
<dbReference type="SMART" id="SM00829">
    <property type="entry name" value="PKS_ER"/>
    <property type="match status" value="1"/>
</dbReference>
<comment type="caution">
    <text evidence="4">The sequence shown here is derived from an EMBL/GenBank/DDBJ whole genome shotgun (WGS) entry which is preliminary data.</text>
</comment>
<dbReference type="Proteomes" id="UP000531216">
    <property type="component" value="Unassembled WGS sequence"/>
</dbReference>
<dbReference type="OrthoDB" id="9785812at2"/>
<protein>
    <recommendedName>
        <fullName evidence="2">Zinc-type alcohol dehydrogenase-like protein</fullName>
    </recommendedName>
</protein>